<evidence type="ECO:0000313" key="9">
    <source>
        <dbReference type="EMBL" id="KRV48374.1"/>
    </source>
</evidence>
<evidence type="ECO:0000256" key="1">
    <source>
        <dbReference type="ARBA" id="ARBA00009104"/>
    </source>
</evidence>
<evidence type="ECO:0000256" key="7">
    <source>
        <dbReference type="SAM" id="MobiDB-lite"/>
    </source>
</evidence>
<evidence type="ECO:0000256" key="2">
    <source>
        <dbReference type="ARBA" id="ARBA00011963"/>
    </source>
</evidence>
<gene>
    <name evidence="9" type="ORF">AQ490_25530</name>
</gene>
<dbReference type="Proteomes" id="UP000050867">
    <property type="component" value="Unassembled WGS sequence"/>
</dbReference>
<proteinExistence type="inferred from homology"/>
<comment type="catalytic activity">
    <reaction evidence="6">
        <text>UDP-N-acetyl-alpha-D-glucosamine + ATP = UDP-N-acetyl-alpha-D-glucosamine 3'-phosphate + ADP + H(+)</text>
        <dbReference type="Rhea" id="RHEA:32671"/>
        <dbReference type="ChEBI" id="CHEBI:15378"/>
        <dbReference type="ChEBI" id="CHEBI:30616"/>
        <dbReference type="ChEBI" id="CHEBI:57705"/>
        <dbReference type="ChEBI" id="CHEBI:64353"/>
        <dbReference type="ChEBI" id="CHEBI:456216"/>
        <dbReference type="EC" id="2.7.1.176"/>
    </reaction>
</comment>
<evidence type="ECO:0000259" key="8">
    <source>
        <dbReference type="Pfam" id="PF06414"/>
    </source>
</evidence>
<reference evidence="9 10" key="1">
    <citation type="submission" date="2015-10" db="EMBL/GenBank/DDBJ databases">
        <title>Draft genome sequence of pyrrolomycin-producing Streptomyces vitaminophilus.</title>
        <authorList>
            <person name="Graham D.E."/>
            <person name="Mahan K.M."/>
            <person name="Klingeman D.M."/>
            <person name="Hettich R.L."/>
            <person name="Parry R.J."/>
        </authorList>
    </citation>
    <scope>NUCLEOTIDE SEQUENCE [LARGE SCALE GENOMIC DNA]</scope>
    <source>
        <strain evidence="9 10">ATCC 31673</strain>
    </source>
</reference>
<evidence type="ECO:0000256" key="6">
    <source>
        <dbReference type="ARBA" id="ARBA00048178"/>
    </source>
</evidence>
<accession>A0A0T6LQP7</accession>
<dbReference type="InterPro" id="IPR010488">
    <property type="entry name" value="Zeta_toxin_domain"/>
</dbReference>
<organism evidence="9 10">
    <name type="scientific">Wenjunlia vitaminophila</name>
    <name type="common">Streptomyces vitaminophilus</name>
    <dbReference type="NCBI Taxonomy" id="76728"/>
    <lineage>
        <taxon>Bacteria</taxon>
        <taxon>Bacillati</taxon>
        <taxon>Actinomycetota</taxon>
        <taxon>Actinomycetes</taxon>
        <taxon>Kitasatosporales</taxon>
        <taxon>Streptomycetaceae</taxon>
        <taxon>Wenjunlia</taxon>
    </lineage>
</organism>
<dbReference type="Pfam" id="PF06414">
    <property type="entry name" value="Zeta_toxin"/>
    <property type="match status" value="1"/>
</dbReference>
<feature type="compositionally biased region" description="Pro residues" evidence="7">
    <location>
        <begin position="140"/>
        <end position="151"/>
    </location>
</feature>
<dbReference type="EC" id="2.7.1.176" evidence="2"/>
<comment type="similarity">
    <text evidence="1">Belongs to the zeta toxin family.</text>
</comment>
<keyword evidence="4" id="KW-0067">ATP-binding</keyword>
<feature type="compositionally biased region" description="Low complexity" evidence="7">
    <location>
        <begin position="152"/>
        <end position="162"/>
    </location>
</feature>
<dbReference type="RefSeq" id="WP_051087360.1">
    <property type="nucleotide sequence ID" value="NZ_LLZU01000025.1"/>
</dbReference>
<dbReference type="GO" id="GO:0016301">
    <property type="term" value="F:kinase activity"/>
    <property type="evidence" value="ECO:0007669"/>
    <property type="project" value="InterPro"/>
</dbReference>
<dbReference type="Gene3D" id="3.40.50.300">
    <property type="entry name" value="P-loop containing nucleotide triphosphate hydrolases"/>
    <property type="match status" value="1"/>
</dbReference>
<feature type="domain" description="Zeta toxin" evidence="8">
    <location>
        <begin position="1"/>
        <end position="71"/>
    </location>
</feature>
<dbReference type="eggNOG" id="COG1100">
    <property type="taxonomic scope" value="Bacteria"/>
</dbReference>
<protein>
    <recommendedName>
        <fullName evidence="5">UDP-N-acetylglucosamine kinase</fullName>
        <ecNumber evidence="2">2.7.1.176</ecNumber>
    </recommendedName>
    <alternativeName>
        <fullName evidence="5">UDP-N-acetylglucosamine kinase</fullName>
    </alternativeName>
</protein>
<dbReference type="GO" id="GO:0005524">
    <property type="term" value="F:ATP binding"/>
    <property type="evidence" value="ECO:0007669"/>
    <property type="project" value="UniProtKB-KW"/>
</dbReference>
<name>A0A0T6LQP7_WENVI</name>
<evidence type="ECO:0000256" key="3">
    <source>
        <dbReference type="ARBA" id="ARBA00022741"/>
    </source>
</evidence>
<dbReference type="EMBL" id="LLZU01000025">
    <property type="protein sequence ID" value="KRV48374.1"/>
    <property type="molecule type" value="Genomic_DNA"/>
</dbReference>
<feature type="region of interest" description="Disordered" evidence="7">
    <location>
        <begin position="130"/>
        <end position="162"/>
    </location>
</feature>
<evidence type="ECO:0000256" key="5">
    <source>
        <dbReference type="ARBA" id="ARBA00032897"/>
    </source>
</evidence>
<keyword evidence="10" id="KW-1185">Reference proteome</keyword>
<keyword evidence="3" id="KW-0547">Nucleotide-binding</keyword>
<comment type="caution">
    <text evidence="9">The sequence shown here is derived from an EMBL/GenBank/DDBJ whole genome shotgun (WGS) entry which is preliminary data.</text>
</comment>
<evidence type="ECO:0000256" key="4">
    <source>
        <dbReference type="ARBA" id="ARBA00022840"/>
    </source>
</evidence>
<dbReference type="InterPro" id="IPR027417">
    <property type="entry name" value="P-loop_NTPase"/>
</dbReference>
<dbReference type="AlphaFoldDB" id="A0A0T6LQP7"/>
<dbReference type="STRING" id="76728.AQ490_25530"/>
<sequence>MATAKALSQLGVPDRFVSAATGGPGGRYVSWDNHDACARRMLATLAVIEAERLVDRVTVARRDGTVPYANELLDGQWRRGAAADTAGASERVRPWSARETEVFRRDLARTDQRLHQDLACEEQRLAVQRDAERAAALAEPGPPHRATPPPGTRRSTPTGFAR</sequence>
<evidence type="ECO:0000313" key="10">
    <source>
        <dbReference type="Proteomes" id="UP000050867"/>
    </source>
</evidence>